<accession>A0A8J8CCP2</accession>
<evidence type="ECO:0000313" key="3">
    <source>
        <dbReference type="Proteomes" id="UP000750197"/>
    </source>
</evidence>
<dbReference type="Proteomes" id="UP000716004">
    <property type="component" value="Unassembled WGS sequence"/>
</dbReference>
<name>A0A8J8CCP2_9ARCH</name>
<dbReference type="AlphaFoldDB" id="A0A8J8CCP2"/>
<sequence>MKDEKIGEMRRSMFMTLKNEGFHAVAALIDGEPLPGKINGVQPDLIGFNEKGIGVVVQVETCETVRSIDAEERLTSLVMVQAEGHEFRLLVPTECMDRTVEWVKRLGLDEDIVWEYF</sequence>
<evidence type="ECO:0000313" key="1">
    <source>
        <dbReference type="EMBL" id="MBX8631658.1"/>
    </source>
</evidence>
<dbReference type="EMBL" id="JAGVSJ010000007">
    <property type="protein sequence ID" value="MBX8631658.1"/>
    <property type="molecule type" value="Genomic_DNA"/>
</dbReference>
<dbReference type="Proteomes" id="UP000750197">
    <property type="component" value="Unassembled WGS sequence"/>
</dbReference>
<evidence type="ECO:0000313" key="2">
    <source>
        <dbReference type="EMBL" id="MBX8643630.1"/>
    </source>
</evidence>
<protein>
    <submittedName>
        <fullName evidence="2">Uncharacterized protein</fullName>
    </submittedName>
</protein>
<dbReference type="EMBL" id="JAHEAC010000014">
    <property type="protein sequence ID" value="MBX8643630.1"/>
    <property type="molecule type" value="Genomic_DNA"/>
</dbReference>
<gene>
    <name evidence="1" type="ORF">J9259_03945</name>
    <name evidence="2" type="ORF">KIY12_02730</name>
</gene>
<comment type="caution">
    <text evidence="2">The sequence shown here is derived from an EMBL/GenBank/DDBJ whole genome shotgun (WGS) entry which is preliminary data.</text>
</comment>
<reference evidence="2" key="1">
    <citation type="submission" date="2021-05" db="EMBL/GenBank/DDBJ databases">
        <title>Genomic insights into ecological role and evolution of a novel Thermoplasmata order Candidatus Sysuiplasmatales.</title>
        <authorList>
            <person name="Yuan Y."/>
        </authorList>
    </citation>
    <scope>NUCLEOTIDE SEQUENCE</scope>
    <source>
        <strain evidence="2">TUT19-bin139</strain>
        <strain evidence="1">YP2-bin.285</strain>
    </source>
</reference>
<proteinExistence type="predicted"/>
<organism evidence="2 3">
    <name type="scientific">Candidatus Sysuiplasma superficiale</name>
    <dbReference type="NCBI Taxonomy" id="2823368"/>
    <lineage>
        <taxon>Archaea</taxon>
        <taxon>Methanobacteriati</taxon>
        <taxon>Thermoplasmatota</taxon>
        <taxon>Thermoplasmata</taxon>
        <taxon>Candidatus Sysuiplasmatales</taxon>
        <taxon>Candidatus Sysuiplasmataceae</taxon>
        <taxon>Candidatus Sysuiplasma</taxon>
    </lineage>
</organism>